<evidence type="ECO:0000313" key="2">
    <source>
        <dbReference type="EMBL" id="ELY83774.1"/>
    </source>
</evidence>
<protein>
    <submittedName>
        <fullName evidence="2">Uncharacterized protein</fullName>
    </submittedName>
</protein>
<dbReference type="EMBL" id="AOIJ01000030">
    <property type="protein sequence ID" value="ELY83774.1"/>
    <property type="molecule type" value="Genomic_DNA"/>
</dbReference>
<name>L9ZBJ3_9EURY</name>
<dbReference type="Proteomes" id="UP000011592">
    <property type="component" value="Unassembled WGS sequence"/>
</dbReference>
<comment type="caution">
    <text evidence="2">The sequence shown here is derived from an EMBL/GenBank/DDBJ whole genome shotgun (WGS) entry which is preliminary data.</text>
</comment>
<reference evidence="2 3" key="1">
    <citation type="journal article" date="2014" name="PLoS Genet.">
        <title>Phylogenetically driven sequencing of extremely halophilic archaea reveals strategies for static and dynamic osmo-response.</title>
        <authorList>
            <person name="Becker E.A."/>
            <person name="Seitzer P.M."/>
            <person name="Tritt A."/>
            <person name="Larsen D."/>
            <person name="Krusor M."/>
            <person name="Yao A.I."/>
            <person name="Wu D."/>
            <person name="Madern D."/>
            <person name="Eisen J.A."/>
            <person name="Darling A.E."/>
            <person name="Facciotti M.T."/>
        </authorList>
    </citation>
    <scope>NUCLEOTIDE SEQUENCE [LARGE SCALE GENOMIC DNA]</scope>
    <source>
        <strain evidence="2 3">JCM 14663</strain>
    </source>
</reference>
<feature type="region of interest" description="Disordered" evidence="1">
    <location>
        <begin position="1"/>
        <end position="22"/>
    </location>
</feature>
<accession>L9ZBJ3</accession>
<evidence type="ECO:0000313" key="3">
    <source>
        <dbReference type="Proteomes" id="UP000011592"/>
    </source>
</evidence>
<evidence type="ECO:0000256" key="1">
    <source>
        <dbReference type="SAM" id="MobiDB-lite"/>
    </source>
</evidence>
<keyword evidence="3" id="KW-1185">Reference proteome</keyword>
<proteinExistence type="predicted"/>
<organism evidence="2 3">
    <name type="scientific">Natrinema gari JCM 14663</name>
    <dbReference type="NCBI Taxonomy" id="1230459"/>
    <lineage>
        <taxon>Archaea</taxon>
        <taxon>Methanobacteriati</taxon>
        <taxon>Methanobacteriota</taxon>
        <taxon>Stenosarchaea group</taxon>
        <taxon>Halobacteria</taxon>
        <taxon>Halobacteriales</taxon>
        <taxon>Natrialbaceae</taxon>
        <taxon>Natrinema</taxon>
    </lineage>
</organism>
<gene>
    <name evidence="2" type="ORF">C486_01054</name>
</gene>
<dbReference type="AlphaFoldDB" id="L9ZBJ3"/>
<sequence length="22" mass="2442">MDNPVPIGPDASRSEWEEGLEL</sequence>